<dbReference type="EMBL" id="GBXM01056431">
    <property type="protein sequence ID" value="JAH52146.1"/>
    <property type="molecule type" value="Transcribed_RNA"/>
</dbReference>
<reference evidence="1" key="1">
    <citation type="submission" date="2014-11" db="EMBL/GenBank/DDBJ databases">
        <authorList>
            <person name="Amaro Gonzalez C."/>
        </authorList>
    </citation>
    <scope>NUCLEOTIDE SEQUENCE</scope>
</reference>
<name>A0A0E9TEW4_ANGAN</name>
<evidence type="ECO:0000313" key="1">
    <source>
        <dbReference type="EMBL" id="JAH52146.1"/>
    </source>
</evidence>
<proteinExistence type="predicted"/>
<accession>A0A0E9TEW4</accession>
<organism evidence="1">
    <name type="scientific">Anguilla anguilla</name>
    <name type="common">European freshwater eel</name>
    <name type="synonym">Muraena anguilla</name>
    <dbReference type="NCBI Taxonomy" id="7936"/>
    <lineage>
        <taxon>Eukaryota</taxon>
        <taxon>Metazoa</taxon>
        <taxon>Chordata</taxon>
        <taxon>Craniata</taxon>
        <taxon>Vertebrata</taxon>
        <taxon>Euteleostomi</taxon>
        <taxon>Actinopterygii</taxon>
        <taxon>Neopterygii</taxon>
        <taxon>Teleostei</taxon>
        <taxon>Anguilliformes</taxon>
        <taxon>Anguillidae</taxon>
        <taxon>Anguilla</taxon>
    </lineage>
</organism>
<protein>
    <submittedName>
        <fullName evidence="1">Uncharacterized protein</fullName>
    </submittedName>
</protein>
<sequence>MCRSERTNH</sequence>
<reference evidence="1" key="2">
    <citation type="journal article" date="2015" name="Fish Shellfish Immunol.">
        <title>Early steps in the European eel (Anguilla anguilla)-Vibrio vulnificus interaction in the gills: Role of the RtxA13 toxin.</title>
        <authorList>
            <person name="Callol A."/>
            <person name="Pajuelo D."/>
            <person name="Ebbesson L."/>
            <person name="Teles M."/>
            <person name="MacKenzie S."/>
            <person name="Amaro C."/>
        </authorList>
    </citation>
    <scope>NUCLEOTIDE SEQUENCE</scope>
</reference>